<keyword evidence="2" id="KW-1185">Reference proteome</keyword>
<dbReference type="Proteomes" id="UP000813824">
    <property type="component" value="Unassembled WGS sequence"/>
</dbReference>
<name>A0A8K0UVY1_9AGAR</name>
<dbReference type="OrthoDB" id="3211860at2759"/>
<evidence type="ECO:0000313" key="1">
    <source>
        <dbReference type="EMBL" id="KAH8103855.1"/>
    </source>
</evidence>
<sequence length="272" mass="31904">MGFYGKPKSCHPRSDPEGCHAHCRNSASVTACRARCTALFLTREEIEAENLRMEAFRRQWPDYITLDHPEGYLPCMEPFKKKHVCVDCRRTFKVSAVPGNQYHYDYSEDGHLEYRVRAVKARMPEMWDRYEKATGRKVGGWEAFAREHKEEIERVKRPWRLEGWKPLERTRCPGCGEEGCEVGEMFEVPARKDEKGWARVRRSLLERSGGLGFYMTKEREAEMRMEGQRLWKREVDAEAWAVEKQRRIDTLRTTIAQEGSIRRGVLQDAPQT</sequence>
<dbReference type="AlphaFoldDB" id="A0A8K0UVY1"/>
<gene>
    <name evidence="1" type="ORF">BXZ70DRAFT_668209</name>
</gene>
<dbReference type="EMBL" id="JAEVFJ010000006">
    <property type="protein sequence ID" value="KAH8103855.1"/>
    <property type="molecule type" value="Genomic_DNA"/>
</dbReference>
<reference evidence="1" key="1">
    <citation type="journal article" date="2021" name="New Phytol.">
        <title>Evolutionary innovations through gain and loss of genes in the ectomycorrhizal Boletales.</title>
        <authorList>
            <person name="Wu G."/>
            <person name="Miyauchi S."/>
            <person name="Morin E."/>
            <person name="Kuo A."/>
            <person name="Drula E."/>
            <person name="Varga T."/>
            <person name="Kohler A."/>
            <person name="Feng B."/>
            <person name="Cao Y."/>
            <person name="Lipzen A."/>
            <person name="Daum C."/>
            <person name="Hundley H."/>
            <person name="Pangilinan J."/>
            <person name="Johnson J."/>
            <person name="Barry K."/>
            <person name="LaButti K."/>
            <person name="Ng V."/>
            <person name="Ahrendt S."/>
            <person name="Min B."/>
            <person name="Choi I.G."/>
            <person name="Park H."/>
            <person name="Plett J.M."/>
            <person name="Magnuson J."/>
            <person name="Spatafora J.W."/>
            <person name="Nagy L.G."/>
            <person name="Henrissat B."/>
            <person name="Grigoriev I.V."/>
            <person name="Yang Z.L."/>
            <person name="Xu J."/>
            <person name="Martin F.M."/>
        </authorList>
    </citation>
    <scope>NUCLEOTIDE SEQUENCE</scope>
    <source>
        <strain evidence="1">KKN 215</strain>
    </source>
</reference>
<accession>A0A8K0UVY1</accession>
<protein>
    <submittedName>
        <fullName evidence="1">Uncharacterized protein</fullName>
    </submittedName>
</protein>
<proteinExistence type="predicted"/>
<comment type="caution">
    <text evidence="1">The sequence shown here is derived from an EMBL/GenBank/DDBJ whole genome shotgun (WGS) entry which is preliminary data.</text>
</comment>
<organism evidence="1 2">
    <name type="scientific">Cristinia sonorae</name>
    <dbReference type="NCBI Taxonomy" id="1940300"/>
    <lineage>
        <taxon>Eukaryota</taxon>
        <taxon>Fungi</taxon>
        <taxon>Dikarya</taxon>
        <taxon>Basidiomycota</taxon>
        <taxon>Agaricomycotina</taxon>
        <taxon>Agaricomycetes</taxon>
        <taxon>Agaricomycetidae</taxon>
        <taxon>Agaricales</taxon>
        <taxon>Pleurotineae</taxon>
        <taxon>Stephanosporaceae</taxon>
        <taxon>Cristinia</taxon>
    </lineage>
</organism>
<evidence type="ECO:0000313" key="2">
    <source>
        <dbReference type="Proteomes" id="UP000813824"/>
    </source>
</evidence>